<keyword evidence="2" id="KW-1277">Toxin-antitoxin system</keyword>
<evidence type="ECO:0000256" key="1">
    <source>
        <dbReference type="ARBA" id="ARBA00007521"/>
    </source>
</evidence>
<dbReference type="InterPro" id="IPR011067">
    <property type="entry name" value="Plasmid_toxin/cell-grow_inhib"/>
</dbReference>
<sequence>MASSSLGSGIRRVISALFSTRTSPSPRADTSTGHGGTSGTVEVDPRGMRAVSLSYAPTPNGQPDPGEIVWTWVPYEENDGRGKDRPVVIVATAPSGFLAVQLTSKHHDGADYLSLGAGPWDREGRPSWVILDRVFRVSTAGVRREASRLDRKRFEQVASALRSRYGWR</sequence>
<dbReference type="RefSeq" id="WP_136422683.1">
    <property type="nucleotide sequence ID" value="NZ_SSSN01000003.1"/>
</dbReference>
<dbReference type="Pfam" id="PF02452">
    <property type="entry name" value="PemK_toxin"/>
    <property type="match status" value="1"/>
</dbReference>
<gene>
    <name evidence="4" type="ORF">E6C70_04650</name>
</gene>
<keyword evidence="5" id="KW-1185">Reference proteome</keyword>
<dbReference type="SUPFAM" id="SSF50118">
    <property type="entry name" value="Cell growth inhibitor/plasmid maintenance toxic component"/>
    <property type="match status" value="1"/>
</dbReference>
<evidence type="ECO:0000313" key="5">
    <source>
        <dbReference type="Proteomes" id="UP000307380"/>
    </source>
</evidence>
<reference evidence="4 5" key="1">
    <citation type="submission" date="2019-04" db="EMBL/GenBank/DDBJ databases">
        <authorList>
            <person name="Jiang L."/>
        </authorList>
    </citation>
    <scope>NUCLEOTIDE SEQUENCE [LARGE SCALE GENOMIC DNA]</scope>
    <source>
        <strain evidence="4 5">YIM 131861</strain>
    </source>
</reference>
<organism evidence="4 5">
    <name type="scientific">Orlajensenia flava</name>
    <dbReference type="NCBI Taxonomy" id="2565934"/>
    <lineage>
        <taxon>Bacteria</taxon>
        <taxon>Bacillati</taxon>
        <taxon>Actinomycetota</taxon>
        <taxon>Actinomycetes</taxon>
        <taxon>Micrococcales</taxon>
        <taxon>Microbacteriaceae</taxon>
        <taxon>Orlajensenia</taxon>
    </lineage>
</organism>
<evidence type="ECO:0000313" key="4">
    <source>
        <dbReference type="EMBL" id="THG35348.1"/>
    </source>
</evidence>
<feature type="region of interest" description="Disordered" evidence="3">
    <location>
        <begin position="18"/>
        <end position="45"/>
    </location>
</feature>
<comment type="caution">
    <text evidence="4">The sequence shown here is derived from an EMBL/GenBank/DDBJ whole genome shotgun (WGS) entry which is preliminary data.</text>
</comment>
<dbReference type="AlphaFoldDB" id="A0A4S4FY35"/>
<dbReference type="Proteomes" id="UP000307380">
    <property type="component" value="Unassembled WGS sequence"/>
</dbReference>
<dbReference type="OrthoDB" id="5184628at2"/>
<evidence type="ECO:0000256" key="2">
    <source>
        <dbReference type="ARBA" id="ARBA00022649"/>
    </source>
</evidence>
<evidence type="ECO:0000256" key="3">
    <source>
        <dbReference type="SAM" id="MobiDB-lite"/>
    </source>
</evidence>
<proteinExistence type="inferred from homology"/>
<dbReference type="GO" id="GO:0003677">
    <property type="term" value="F:DNA binding"/>
    <property type="evidence" value="ECO:0007669"/>
    <property type="project" value="InterPro"/>
</dbReference>
<name>A0A4S4FY35_9MICO</name>
<feature type="compositionally biased region" description="Polar residues" evidence="3">
    <location>
        <begin position="18"/>
        <end position="29"/>
    </location>
</feature>
<accession>A0A4S4FY35</accession>
<dbReference type="Gene3D" id="2.30.30.110">
    <property type="match status" value="1"/>
</dbReference>
<dbReference type="InterPro" id="IPR003477">
    <property type="entry name" value="PemK-like"/>
</dbReference>
<comment type="similarity">
    <text evidence="1">Belongs to the PemK/MazF family.</text>
</comment>
<dbReference type="EMBL" id="SSSN01000003">
    <property type="protein sequence ID" value="THG35348.1"/>
    <property type="molecule type" value="Genomic_DNA"/>
</dbReference>
<protein>
    <submittedName>
        <fullName evidence="4">Type II toxin-antitoxin system PemK/MazF family toxin</fullName>
    </submittedName>
</protein>